<dbReference type="EMBL" id="JAUJWU010000002">
    <property type="protein sequence ID" value="MDN7245618.1"/>
    <property type="molecule type" value="Genomic_DNA"/>
</dbReference>
<keyword evidence="3" id="KW-1185">Reference proteome</keyword>
<dbReference type="GO" id="GO:0016740">
    <property type="term" value="F:transferase activity"/>
    <property type="evidence" value="ECO:0007669"/>
    <property type="project" value="UniProtKB-KW"/>
</dbReference>
<dbReference type="EC" id="2.-.-.-" evidence="2"/>
<dbReference type="Gene3D" id="3.40.630.30">
    <property type="match status" value="1"/>
</dbReference>
<dbReference type="InterPro" id="IPR016181">
    <property type="entry name" value="Acyl_CoA_acyltransferase"/>
</dbReference>
<dbReference type="PROSITE" id="PS51186">
    <property type="entry name" value="GNAT"/>
    <property type="match status" value="1"/>
</dbReference>
<evidence type="ECO:0000313" key="2">
    <source>
        <dbReference type="EMBL" id="MDN7245618.1"/>
    </source>
</evidence>
<feature type="domain" description="N-acetyltransferase" evidence="1">
    <location>
        <begin position="1"/>
        <end position="164"/>
    </location>
</feature>
<organism evidence="2 3">
    <name type="scientific">Planococcus shenhongbingii</name>
    <dbReference type="NCBI Taxonomy" id="3058398"/>
    <lineage>
        <taxon>Bacteria</taxon>
        <taxon>Bacillati</taxon>
        <taxon>Bacillota</taxon>
        <taxon>Bacilli</taxon>
        <taxon>Bacillales</taxon>
        <taxon>Caryophanaceae</taxon>
        <taxon>Planococcus</taxon>
    </lineage>
</organism>
<reference evidence="2 3" key="1">
    <citation type="submission" date="2023-07" db="EMBL/GenBank/DDBJ databases">
        <title>Novel species in genus Planococcus.</title>
        <authorList>
            <person name="Ning S."/>
        </authorList>
    </citation>
    <scope>NUCLEOTIDE SEQUENCE [LARGE SCALE GENOMIC DNA]</scope>
    <source>
        <strain evidence="2 3">N017</strain>
    </source>
</reference>
<accession>A0ABT8NCX4</accession>
<dbReference type="SUPFAM" id="SSF55729">
    <property type="entry name" value="Acyl-CoA N-acyltransferases (Nat)"/>
    <property type="match status" value="1"/>
</dbReference>
<protein>
    <submittedName>
        <fullName evidence="2">GNAT family protein</fullName>
        <ecNumber evidence="2">2.-.-.-</ecNumber>
    </submittedName>
</protein>
<dbReference type="InterPro" id="IPR017255">
    <property type="entry name" value="AcTrfase_GNAT_prd"/>
</dbReference>
<dbReference type="Proteomes" id="UP001172142">
    <property type="component" value="Unassembled WGS sequence"/>
</dbReference>
<dbReference type="CDD" id="cd04301">
    <property type="entry name" value="NAT_SF"/>
    <property type="match status" value="1"/>
</dbReference>
<dbReference type="PANTHER" id="PTHR43415:SF3">
    <property type="entry name" value="GNAT-FAMILY ACETYLTRANSFERASE"/>
    <property type="match status" value="1"/>
</dbReference>
<evidence type="ECO:0000313" key="3">
    <source>
        <dbReference type="Proteomes" id="UP001172142"/>
    </source>
</evidence>
<evidence type="ECO:0000259" key="1">
    <source>
        <dbReference type="PROSITE" id="PS51186"/>
    </source>
</evidence>
<name>A0ABT8NCX4_9BACL</name>
<keyword evidence="2" id="KW-0808">Transferase</keyword>
<sequence length="164" mass="18736">MEIREAARNDAEQLAEVMKNAEESGYMLFDPGEREIVLESFAAFIEATNQQEKSRIFIVCEKKRIIGYLIARSEKPKRISHRAHLVIGIHSDSRGKGIGKALFLHMLDWAKKVNLHRLDLTVVAGNEAAVALYKKMGFEIEGVKRDSLVINNHYVDEYYMSKLI</sequence>
<dbReference type="Pfam" id="PF13420">
    <property type="entry name" value="Acetyltransf_4"/>
    <property type="match status" value="1"/>
</dbReference>
<dbReference type="PANTHER" id="PTHR43415">
    <property type="entry name" value="SPERMIDINE N(1)-ACETYLTRANSFERASE"/>
    <property type="match status" value="1"/>
</dbReference>
<gene>
    <name evidence="2" type="ORF">QWY13_08900</name>
</gene>
<dbReference type="PIRSF" id="PIRSF037663">
    <property type="entry name" value="Acetyltransf_GNAT_prd"/>
    <property type="match status" value="1"/>
</dbReference>
<proteinExistence type="predicted"/>
<comment type="caution">
    <text evidence="2">The sequence shown here is derived from an EMBL/GenBank/DDBJ whole genome shotgun (WGS) entry which is preliminary data.</text>
</comment>
<dbReference type="InterPro" id="IPR000182">
    <property type="entry name" value="GNAT_dom"/>
</dbReference>